<comment type="caution">
    <text evidence="7">The sequence shown here is derived from an EMBL/GenBank/DDBJ whole genome shotgun (WGS) entry which is preliminary data.</text>
</comment>
<dbReference type="Pfam" id="PF03705">
    <property type="entry name" value="CheR_N"/>
    <property type="match status" value="1"/>
</dbReference>
<keyword evidence="5" id="KW-0949">S-adenosyl-L-methionine</keyword>
<keyword evidence="8" id="KW-1185">Reference proteome</keyword>
<dbReference type="PANTHER" id="PTHR24422:SF21">
    <property type="entry name" value="CHEMOTAXIS PROTEIN METHYLTRANSFERASE 1"/>
    <property type="match status" value="1"/>
</dbReference>
<evidence type="ECO:0000256" key="2">
    <source>
        <dbReference type="ARBA" id="ARBA00012534"/>
    </source>
</evidence>
<dbReference type="EC" id="2.1.1.80" evidence="2"/>
<dbReference type="InterPro" id="IPR050903">
    <property type="entry name" value="Bact_Chemotaxis_MeTrfase"/>
</dbReference>
<dbReference type="Pfam" id="PF01739">
    <property type="entry name" value="CheR"/>
    <property type="match status" value="1"/>
</dbReference>
<evidence type="ECO:0000256" key="1">
    <source>
        <dbReference type="ARBA" id="ARBA00001541"/>
    </source>
</evidence>
<evidence type="ECO:0000256" key="4">
    <source>
        <dbReference type="ARBA" id="ARBA00022679"/>
    </source>
</evidence>
<dbReference type="SUPFAM" id="SSF53335">
    <property type="entry name" value="S-adenosyl-L-methionine-dependent methyltransferases"/>
    <property type="match status" value="1"/>
</dbReference>
<evidence type="ECO:0000313" key="7">
    <source>
        <dbReference type="EMBL" id="NIK89015.1"/>
    </source>
</evidence>
<gene>
    <name evidence="7" type="ORF">FHS83_002333</name>
</gene>
<keyword evidence="3 7" id="KW-0489">Methyltransferase</keyword>
<dbReference type="GO" id="GO:0008983">
    <property type="term" value="F:protein-glutamate O-methyltransferase activity"/>
    <property type="evidence" value="ECO:0007669"/>
    <property type="project" value="UniProtKB-EC"/>
</dbReference>
<dbReference type="PROSITE" id="PS50123">
    <property type="entry name" value="CHER"/>
    <property type="match status" value="1"/>
</dbReference>
<keyword evidence="4 7" id="KW-0808">Transferase</keyword>
<evidence type="ECO:0000313" key="8">
    <source>
        <dbReference type="Proteomes" id="UP000570514"/>
    </source>
</evidence>
<sequence length="279" mass="31933">MNGADLAYLANVLRRRTGIVLAEKKTSMIETRLAPVIRRFGFRDAGSLLKELHYGHEALVQAVIEAMTTNDSAFFRDRRTFEEFRDIVLPNLMEERAETKQLRIWCAACAAGQEPYSIAMLLDDVGLIEQGWQITLIATDINTEMVARAQEGVYSQIEVQRGLPIRRLASHFTKEDERWRISDKLRRMVNFRTFNLLDSFGWLPDCDVVFCRNVLMYFEPKTRFSVLDRISEILAPDGALLVGPAESLVGYELGYVPAEHAPGLFYRTRPVPFRRRIAG</sequence>
<feature type="domain" description="CheR-type methyltransferase" evidence="6">
    <location>
        <begin position="1"/>
        <end position="250"/>
    </location>
</feature>
<evidence type="ECO:0000256" key="3">
    <source>
        <dbReference type="ARBA" id="ARBA00022603"/>
    </source>
</evidence>
<organism evidence="7 8">
    <name type="scientific">Rhizomicrobium palustre</name>
    <dbReference type="NCBI Taxonomy" id="189966"/>
    <lineage>
        <taxon>Bacteria</taxon>
        <taxon>Pseudomonadati</taxon>
        <taxon>Pseudomonadota</taxon>
        <taxon>Alphaproteobacteria</taxon>
        <taxon>Micropepsales</taxon>
        <taxon>Micropepsaceae</taxon>
        <taxon>Rhizomicrobium</taxon>
    </lineage>
</organism>
<dbReference type="AlphaFoldDB" id="A0A846N0K1"/>
<dbReference type="SUPFAM" id="SSF47757">
    <property type="entry name" value="Chemotaxis receptor methyltransferase CheR, N-terminal domain"/>
    <property type="match status" value="1"/>
</dbReference>
<dbReference type="InterPro" id="IPR022642">
    <property type="entry name" value="CheR_C"/>
</dbReference>
<dbReference type="InterPro" id="IPR022641">
    <property type="entry name" value="CheR_N"/>
</dbReference>
<reference evidence="7 8" key="1">
    <citation type="submission" date="2020-03" db="EMBL/GenBank/DDBJ databases">
        <title>Genomic Encyclopedia of Type Strains, Phase IV (KMG-IV): sequencing the most valuable type-strain genomes for metagenomic binning, comparative biology and taxonomic classification.</title>
        <authorList>
            <person name="Goeker M."/>
        </authorList>
    </citation>
    <scope>NUCLEOTIDE SEQUENCE [LARGE SCALE GENOMIC DNA]</scope>
    <source>
        <strain evidence="7 8">DSM 19867</strain>
    </source>
</reference>
<evidence type="ECO:0000256" key="5">
    <source>
        <dbReference type="ARBA" id="ARBA00022691"/>
    </source>
</evidence>
<dbReference type="RefSeq" id="WP_167083137.1">
    <property type="nucleotide sequence ID" value="NZ_BAAADC010000001.1"/>
</dbReference>
<dbReference type="EMBL" id="JAASRM010000001">
    <property type="protein sequence ID" value="NIK89015.1"/>
    <property type="molecule type" value="Genomic_DNA"/>
</dbReference>
<dbReference type="PANTHER" id="PTHR24422">
    <property type="entry name" value="CHEMOTAXIS PROTEIN METHYLTRANSFERASE"/>
    <property type="match status" value="1"/>
</dbReference>
<dbReference type="GO" id="GO:0032259">
    <property type="term" value="P:methylation"/>
    <property type="evidence" value="ECO:0007669"/>
    <property type="project" value="UniProtKB-KW"/>
</dbReference>
<dbReference type="SMART" id="SM00138">
    <property type="entry name" value="MeTrc"/>
    <property type="match status" value="1"/>
</dbReference>
<evidence type="ECO:0000259" key="6">
    <source>
        <dbReference type="PROSITE" id="PS50123"/>
    </source>
</evidence>
<dbReference type="InterPro" id="IPR029063">
    <property type="entry name" value="SAM-dependent_MTases_sf"/>
</dbReference>
<dbReference type="InterPro" id="IPR036804">
    <property type="entry name" value="CheR_N_sf"/>
</dbReference>
<dbReference type="PRINTS" id="PR00996">
    <property type="entry name" value="CHERMTFRASE"/>
</dbReference>
<accession>A0A846N0K1</accession>
<dbReference type="Gene3D" id="3.40.50.150">
    <property type="entry name" value="Vaccinia Virus protein VP39"/>
    <property type="match status" value="1"/>
</dbReference>
<dbReference type="Gene3D" id="1.10.155.10">
    <property type="entry name" value="Chemotaxis receptor methyltransferase CheR, N-terminal domain"/>
    <property type="match status" value="1"/>
</dbReference>
<name>A0A846N0K1_9PROT</name>
<protein>
    <recommendedName>
        <fullName evidence="2">protein-glutamate O-methyltransferase</fullName>
        <ecNumber evidence="2">2.1.1.80</ecNumber>
    </recommendedName>
</protein>
<proteinExistence type="predicted"/>
<comment type="catalytic activity">
    <reaction evidence="1">
        <text>L-glutamyl-[protein] + S-adenosyl-L-methionine = [protein]-L-glutamate 5-O-methyl ester + S-adenosyl-L-homocysteine</text>
        <dbReference type="Rhea" id="RHEA:24452"/>
        <dbReference type="Rhea" id="RHEA-COMP:10208"/>
        <dbReference type="Rhea" id="RHEA-COMP:10311"/>
        <dbReference type="ChEBI" id="CHEBI:29973"/>
        <dbReference type="ChEBI" id="CHEBI:57856"/>
        <dbReference type="ChEBI" id="CHEBI:59789"/>
        <dbReference type="ChEBI" id="CHEBI:82795"/>
        <dbReference type="EC" id="2.1.1.80"/>
    </reaction>
</comment>
<dbReference type="Proteomes" id="UP000570514">
    <property type="component" value="Unassembled WGS sequence"/>
</dbReference>
<dbReference type="InterPro" id="IPR000780">
    <property type="entry name" value="CheR_MeTrfase"/>
</dbReference>